<evidence type="ECO:0000259" key="6">
    <source>
        <dbReference type="PROSITE" id="PS51755"/>
    </source>
</evidence>
<dbReference type="Proteomes" id="UP000192366">
    <property type="component" value="Unassembled WGS sequence"/>
</dbReference>
<keyword evidence="1" id="KW-0597">Phosphoprotein</keyword>
<keyword evidence="2" id="KW-0805">Transcription regulation</keyword>
<dbReference type="Gene3D" id="1.10.10.10">
    <property type="entry name" value="Winged helix-like DNA-binding domain superfamily/Winged helix DNA-binding domain"/>
    <property type="match status" value="1"/>
</dbReference>
<organism evidence="7 8">
    <name type="scientific">Mycolicibacterium bacteremicum</name>
    <name type="common">Mycobacterium bacteremicum</name>
    <dbReference type="NCBI Taxonomy" id="564198"/>
    <lineage>
        <taxon>Bacteria</taxon>
        <taxon>Bacillati</taxon>
        <taxon>Actinomycetota</taxon>
        <taxon>Actinomycetes</taxon>
        <taxon>Mycobacteriales</taxon>
        <taxon>Mycobacteriaceae</taxon>
        <taxon>Mycolicibacterium</taxon>
    </lineage>
</organism>
<dbReference type="InterPro" id="IPR036388">
    <property type="entry name" value="WH-like_DNA-bd_sf"/>
</dbReference>
<dbReference type="SMART" id="SM00862">
    <property type="entry name" value="Trans_reg_C"/>
    <property type="match status" value="1"/>
</dbReference>
<name>A0A1W9YRS7_MYCBA</name>
<dbReference type="PROSITE" id="PS51755">
    <property type="entry name" value="OMPR_PHOB"/>
    <property type="match status" value="1"/>
</dbReference>
<dbReference type="Pfam" id="PF00486">
    <property type="entry name" value="Trans_reg_C"/>
    <property type="match status" value="1"/>
</dbReference>
<dbReference type="CDD" id="cd00383">
    <property type="entry name" value="trans_reg_C"/>
    <property type="match status" value="1"/>
</dbReference>
<dbReference type="GO" id="GO:0005829">
    <property type="term" value="C:cytosol"/>
    <property type="evidence" value="ECO:0007669"/>
    <property type="project" value="TreeGrafter"/>
</dbReference>
<evidence type="ECO:0000256" key="1">
    <source>
        <dbReference type="ARBA" id="ARBA00022553"/>
    </source>
</evidence>
<sequence length="179" mass="19509">MYQSGAGTARPAPSPVQVVLVLEVPPGFTELPLRTAQLADEYGRVIAHSVPGVRARPAVITVTGHADVPGRRDDRAGGLQIDRARRAVSIDGTPVHLSYREFELLCFLAEHPRRPVSRGQLMHEVWDDHPGAGRTVDTHVRRLRVKLGDYAGVITTIRGSGYRFDAGADVRYLRDGATG</sequence>
<reference evidence="7 8" key="1">
    <citation type="submission" date="2017-02" db="EMBL/GenBank/DDBJ databases">
        <title>The new phylogeny of genus Mycobacterium.</title>
        <authorList>
            <person name="Tortoli E."/>
            <person name="Trovato A."/>
            <person name="Cirillo D.M."/>
        </authorList>
    </citation>
    <scope>NUCLEOTIDE SEQUENCE [LARGE SCALE GENOMIC DNA]</scope>
    <source>
        <strain evidence="7 8">DSM 45578</strain>
    </source>
</reference>
<dbReference type="InterPro" id="IPR039420">
    <property type="entry name" value="WalR-like"/>
</dbReference>
<gene>
    <name evidence="7" type="ORF">BST17_22685</name>
</gene>
<evidence type="ECO:0000313" key="8">
    <source>
        <dbReference type="Proteomes" id="UP000192366"/>
    </source>
</evidence>
<accession>A0A1W9YRS7</accession>
<comment type="caution">
    <text evidence="7">The sequence shown here is derived from an EMBL/GenBank/DDBJ whole genome shotgun (WGS) entry which is preliminary data.</text>
</comment>
<dbReference type="GO" id="GO:0000156">
    <property type="term" value="F:phosphorelay response regulator activity"/>
    <property type="evidence" value="ECO:0007669"/>
    <property type="project" value="TreeGrafter"/>
</dbReference>
<evidence type="ECO:0000256" key="3">
    <source>
        <dbReference type="ARBA" id="ARBA00023125"/>
    </source>
</evidence>
<dbReference type="SUPFAM" id="SSF46894">
    <property type="entry name" value="C-terminal effector domain of the bipartite response regulators"/>
    <property type="match status" value="1"/>
</dbReference>
<dbReference type="AlphaFoldDB" id="A0A1W9YRS7"/>
<feature type="DNA-binding region" description="OmpR/PhoB-type" evidence="5">
    <location>
        <begin position="71"/>
        <end position="166"/>
    </location>
</feature>
<evidence type="ECO:0000256" key="5">
    <source>
        <dbReference type="PROSITE-ProRule" id="PRU01091"/>
    </source>
</evidence>
<dbReference type="EMBL" id="MVHJ01000026">
    <property type="protein sequence ID" value="ORA02667.1"/>
    <property type="molecule type" value="Genomic_DNA"/>
</dbReference>
<keyword evidence="3 5" id="KW-0238">DNA-binding</keyword>
<evidence type="ECO:0000313" key="7">
    <source>
        <dbReference type="EMBL" id="ORA02667.1"/>
    </source>
</evidence>
<evidence type="ECO:0000256" key="2">
    <source>
        <dbReference type="ARBA" id="ARBA00023015"/>
    </source>
</evidence>
<dbReference type="STRING" id="564198.BST17_22685"/>
<dbReference type="InterPro" id="IPR016032">
    <property type="entry name" value="Sig_transdc_resp-reg_C-effctor"/>
</dbReference>
<dbReference type="GO" id="GO:0006355">
    <property type="term" value="P:regulation of DNA-templated transcription"/>
    <property type="evidence" value="ECO:0007669"/>
    <property type="project" value="InterPro"/>
</dbReference>
<proteinExistence type="predicted"/>
<dbReference type="PANTHER" id="PTHR48111">
    <property type="entry name" value="REGULATOR OF RPOS"/>
    <property type="match status" value="1"/>
</dbReference>
<feature type="domain" description="OmpR/PhoB-type" evidence="6">
    <location>
        <begin position="71"/>
        <end position="166"/>
    </location>
</feature>
<keyword evidence="8" id="KW-1185">Reference proteome</keyword>
<dbReference type="GO" id="GO:0000976">
    <property type="term" value="F:transcription cis-regulatory region binding"/>
    <property type="evidence" value="ECO:0007669"/>
    <property type="project" value="TreeGrafter"/>
</dbReference>
<keyword evidence="4" id="KW-0804">Transcription</keyword>
<dbReference type="PANTHER" id="PTHR48111:SF4">
    <property type="entry name" value="DNA-BINDING DUAL TRANSCRIPTIONAL REGULATOR OMPR"/>
    <property type="match status" value="1"/>
</dbReference>
<evidence type="ECO:0000256" key="4">
    <source>
        <dbReference type="ARBA" id="ARBA00023163"/>
    </source>
</evidence>
<protein>
    <submittedName>
        <fullName evidence="7">Transcriptional regulator</fullName>
    </submittedName>
</protein>
<dbReference type="GO" id="GO:0032993">
    <property type="term" value="C:protein-DNA complex"/>
    <property type="evidence" value="ECO:0007669"/>
    <property type="project" value="TreeGrafter"/>
</dbReference>
<dbReference type="InterPro" id="IPR001867">
    <property type="entry name" value="OmpR/PhoB-type_DNA-bd"/>
</dbReference>